<dbReference type="Gene3D" id="3.90.1300.10">
    <property type="entry name" value="Amidase signature (AS) domain"/>
    <property type="match status" value="1"/>
</dbReference>
<evidence type="ECO:0000256" key="3">
    <source>
        <dbReference type="ARBA" id="ARBA00012922"/>
    </source>
</evidence>
<keyword evidence="4" id="KW-0378">Hydrolase</keyword>
<evidence type="ECO:0000259" key="5">
    <source>
        <dbReference type="Pfam" id="PF01425"/>
    </source>
</evidence>
<dbReference type="PIRSF" id="PIRSF001221">
    <property type="entry name" value="Amidase_fungi"/>
    <property type="match status" value="1"/>
</dbReference>
<accession>A0ABX6EY00</accession>
<evidence type="ECO:0000256" key="4">
    <source>
        <dbReference type="ARBA" id="ARBA00022801"/>
    </source>
</evidence>
<name>A0ABX6EY00_KLUMA</name>
<evidence type="ECO:0000256" key="2">
    <source>
        <dbReference type="ARBA" id="ARBA00009199"/>
    </source>
</evidence>
<dbReference type="PANTHER" id="PTHR46072">
    <property type="entry name" value="AMIDASE-RELATED-RELATED"/>
    <property type="match status" value="1"/>
</dbReference>
<evidence type="ECO:0000313" key="6">
    <source>
        <dbReference type="EMBL" id="QGN16701.1"/>
    </source>
</evidence>
<organism evidence="6 7">
    <name type="scientific">Kluyveromyces marxianus</name>
    <name type="common">Yeast</name>
    <name type="synonym">Candida kefyr</name>
    <dbReference type="NCBI Taxonomy" id="4911"/>
    <lineage>
        <taxon>Eukaryota</taxon>
        <taxon>Fungi</taxon>
        <taxon>Dikarya</taxon>
        <taxon>Ascomycota</taxon>
        <taxon>Saccharomycotina</taxon>
        <taxon>Saccharomycetes</taxon>
        <taxon>Saccharomycetales</taxon>
        <taxon>Saccharomycetaceae</taxon>
        <taxon>Kluyveromyces</taxon>
    </lineage>
</organism>
<dbReference type="InterPro" id="IPR036928">
    <property type="entry name" value="AS_sf"/>
</dbReference>
<comment type="catalytic activity">
    <reaction evidence="1">
        <text>a monocarboxylic acid amide + H2O = a monocarboxylate + NH4(+)</text>
        <dbReference type="Rhea" id="RHEA:12020"/>
        <dbReference type="ChEBI" id="CHEBI:15377"/>
        <dbReference type="ChEBI" id="CHEBI:28938"/>
        <dbReference type="ChEBI" id="CHEBI:35757"/>
        <dbReference type="ChEBI" id="CHEBI:83628"/>
        <dbReference type="EC" id="3.5.1.4"/>
    </reaction>
</comment>
<reference evidence="6 7" key="2">
    <citation type="submission" date="2019-11" db="EMBL/GenBank/DDBJ databases">
        <authorList>
            <person name="Lu H."/>
        </authorList>
    </citation>
    <scope>NUCLEOTIDE SEQUENCE [LARGE SCALE GENOMIC DNA]</scope>
    <source>
        <strain evidence="6 7">FIM1</strain>
    </source>
</reference>
<feature type="domain" description="Amidase" evidence="5">
    <location>
        <begin position="96"/>
        <end position="562"/>
    </location>
</feature>
<dbReference type="PANTHER" id="PTHR46072:SF4">
    <property type="entry name" value="AMIDASE C550.07-RELATED"/>
    <property type="match status" value="1"/>
</dbReference>
<protein>
    <recommendedName>
        <fullName evidence="3">amidase</fullName>
        <ecNumber evidence="3">3.5.1.4</ecNumber>
    </recommendedName>
</protein>
<dbReference type="InterPro" id="IPR023631">
    <property type="entry name" value="Amidase_dom"/>
</dbReference>
<dbReference type="EC" id="3.5.1.4" evidence="3"/>
<comment type="similarity">
    <text evidence="2">Belongs to the amidase family.</text>
</comment>
<dbReference type="SUPFAM" id="SSF75304">
    <property type="entry name" value="Amidase signature (AS) enzymes"/>
    <property type="match status" value="1"/>
</dbReference>
<dbReference type="Proteomes" id="UP000422736">
    <property type="component" value="Chromosome 5"/>
</dbReference>
<evidence type="ECO:0000256" key="1">
    <source>
        <dbReference type="ARBA" id="ARBA00001311"/>
    </source>
</evidence>
<dbReference type="PROSITE" id="PS00571">
    <property type="entry name" value="AMIDASES"/>
    <property type="match status" value="1"/>
</dbReference>
<dbReference type="Pfam" id="PF01425">
    <property type="entry name" value="Amidase"/>
    <property type="match status" value="1"/>
</dbReference>
<proteinExistence type="inferred from homology"/>
<sequence length="578" mass="64514">MTVDAAPIDAQTFEKYKPIIEKYNAQRVEDMKSYDPDFYAKCIEVIPSDEVLDTEPIDARKFLVELLSEKDLKIVNGYTIDDLISKQLDGSLTAVEIANAFIKSSIIAQLATNCVMQFLIPYALEKAKQLDAYLKENGELVGPMHGIPISLKEHLDFKDKVTSAGYVALLEAVAPKHALTVDIFEKQGAIYHIRTTQPQSIMQMDTWNVISGRTRNALSTKLSPGGSSGGESAAVAMHASIMGVGTDIGGSIRTPSAFGNLYGLRPTAKRASLLNCTPGTGGQESVVATIGPIARSIDELNYYMEHYLNDGKPWEYDPSTIPIPWKKASLPEKIRIGVLNTDNLVTPYPAILRGLQTVANKLKKHSDVFEIVDLAPYWFTEEDMKKIYNTNMVLYTIDGNKAQMSLLEKSGEPILPLTQHYFNFGGGNALSAYENRYHNSVRDEYQLKIFEKFFQKDGDGLGLDFILSPTYLGPGEIPKHCVYWGYTSFWNLFDYPNVIFPTGVTHDPELDVKVDTESLKSNDYEKMVWFDKSGSLKYDANEFVNGPVALQLTGKRYDDESVVAAVKRINEVLNVERR</sequence>
<gene>
    <name evidence="6" type="ORF">FIM1_3421</name>
</gene>
<keyword evidence="7" id="KW-1185">Reference proteome</keyword>
<evidence type="ECO:0000313" key="7">
    <source>
        <dbReference type="Proteomes" id="UP000422736"/>
    </source>
</evidence>
<dbReference type="InterPro" id="IPR020556">
    <property type="entry name" value="Amidase_CS"/>
</dbReference>
<reference evidence="6 7" key="1">
    <citation type="submission" date="2016-03" db="EMBL/GenBank/DDBJ databases">
        <title>How can Kluyveromyces marxianus grow so fast - potential evolutionary course in Saccharomyces Complex revealed by comparative genomics.</title>
        <authorList>
            <person name="Mo W."/>
            <person name="Lu W."/>
            <person name="Yang X."/>
            <person name="Qi J."/>
            <person name="Lv H."/>
        </authorList>
    </citation>
    <scope>NUCLEOTIDE SEQUENCE [LARGE SCALE GENOMIC DNA]</scope>
    <source>
        <strain evidence="6 7">FIM1</strain>
    </source>
</reference>
<dbReference type="EMBL" id="CP015058">
    <property type="protein sequence ID" value="QGN16701.1"/>
    <property type="molecule type" value="Genomic_DNA"/>
</dbReference>